<keyword evidence="2" id="KW-1185">Reference proteome</keyword>
<comment type="caution">
    <text evidence="1">The sequence shown here is derived from an EMBL/GenBank/DDBJ whole genome shotgun (WGS) entry which is preliminary data.</text>
</comment>
<organism evidence="1 2">
    <name type="scientific">Aldrovandia affinis</name>
    <dbReference type="NCBI Taxonomy" id="143900"/>
    <lineage>
        <taxon>Eukaryota</taxon>
        <taxon>Metazoa</taxon>
        <taxon>Chordata</taxon>
        <taxon>Craniata</taxon>
        <taxon>Vertebrata</taxon>
        <taxon>Euteleostomi</taxon>
        <taxon>Actinopterygii</taxon>
        <taxon>Neopterygii</taxon>
        <taxon>Teleostei</taxon>
        <taxon>Notacanthiformes</taxon>
        <taxon>Halosauridae</taxon>
        <taxon>Aldrovandia</taxon>
    </lineage>
</organism>
<protein>
    <submittedName>
        <fullName evidence="1">Uncharacterized protein</fullName>
    </submittedName>
</protein>
<accession>A0AAD7RN12</accession>
<evidence type="ECO:0000313" key="2">
    <source>
        <dbReference type="Proteomes" id="UP001221898"/>
    </source>
</evidence>
<gene>
    <name evidence="1" type="ORF">AAFF_G00160100</name>
</gene>
<sequence>MNPPSLVEESLERVSGAPAICTLNHGMLQGLLPISLGCVCLEVVLKALGGWQETDSSLKKRSGVADSVAV</sequence>
<dbReference type="AlphaFoldDB" id="A0AAD7RN12"/>
<dbReference type="Proteomes" id="UP001221898">
    <property type="component" value="Unassembled WGS sequence"/>
</dbReference>
<dbReference type="EMBL" id="JAINUG010000217">
    <property type="protein sequence ID" value="KAJ8387070.1"/>
    <property type="molecule type" value="Genomic_DNA"/>
</dbReference>
<name>A0AAD7RN12_9TELE</name>
<evidence type="ECO:0000313" key="1">
    <source>
        <dbReference type="EMBL" id="KAJ8387070.1"/>
    </source>
</evidence>
<reference evidence="1" key="1">
    <citation type="journal article" date="2023" name="Science">
        <title>Genome structures resolve the early diversification of teleost fishes.</title>
        <authorList>
            <person name="Parey E."/>
            <person name="Louis A."/>
            <person name="Montfort J."/>
            <person name="Bouchez O."/>
            <person name="Roques C."/>
            <person name="Iampietro C."/>
            <person name="Lluch J."/>
            <person name="Castinel A."/>
            <person name="Donnadieu C."/>
            <person name="Desvignes T."/>
            <person name="Floi Bucao C."/>
            <person name="Jouanno E."/>
            <person name="Wen M."/>
            <person name="Mejri S."/>
            <person name="Dirks R."/>
            <person name="Jansen H."/>
            <person name="Henkel C."/>
            <person name="Chen W.J."/>
            <person name="Zahm M."/>
            <person name="Cabau C."/>
            <person name="Klopp C."/>
            <person name="Thompson A.W."/>
            <person name="Robinson-Rechavi M."/>
            <person name="Braasch I."/>
            <person name="Lecointre G."/>
            <person name="Bobe J."/>
            <person name="Postlethwait J.H."/>
            <person name="Berthelot C."/>
            <person name="Roest Crollius H."/>
            <person name="Guiguen Y."/>
        </authorList>
    </citation>
    <scope>NUCLEOTIDE SEQUENCE</scope>
    <source>
        <strain evidence="1">NC1722</strain>
    </source>
</reference>
<proteinExistence type="predicted"/>